<comment type="catalytic activity">
    <reaction evidence="1">
        <text>ATP + protein L-histidine = ADP + protein N-phospho-L-histidine.</text>
        <dbReference type="EC" id="2.7.13.3"/>
    </reaction>
</comment>
<keyword evidence="4 10" id="KW-0418">Kinase</keyword>
<dbReference type="Gene3D" id="1.25.40.10">
    <property type="entry name" value="Tetratricopeptide repeat domain"/>
    <property type="match status" value="1"/>
</dbReference>
<keyword evidence="7" id="KW-0175">Coiled coil</keyword>
<evidence type="ECO:0000256" key="3">
    <source>
        <dbReference type="ARBA" id="ARBA00022679"/>
    </source>
</evidence>
<proteinExistence type="predicted"/>
<dbReference type="GO" id="GO:0000160">
    <property type="term" value="P:phosphorelay signal transduction system"/>
    <property type="evidence" value="ECO:0007669"/>
    <property type="project" value="UniProtKB-KW"/>
</dbReference>
<dbReference type="InterPro" id="IPR004358">
    <property type="entry name" value="Sig_transdc_His_kin-like_C"/>
</dbReference>
<dbReference type="EC" id="2.7.13.3" evidence="2"/>
<reference evidence="10 11" key="1">
    <citation type="submission" date="2016-10" db="EMBL/GenBank/DDBJ databases">
        <authorList>
            <person name="de Groot N.N."/>
        </authorList>
    </citation>
    <scope>NUCLEOTIDE SEQUENCE [LARGE SCALE GENOMIC DNA]</scope>
    <source>
        <strain evidence="10 11">DSM 27078</strain>
    </source>
</reference>
<evidence type="ECO:0000256" key="5">
    <source>
        <dbReference type="ARBA" id="ARBA00023012"/>
    </source>
</evidence>
<protein>
    <recommendedName>
        <fullName evidence="2">histidine kinase</fullName>
        <ecNumber evidence="2">2.7.13.3</ecNumber>
    </recommendedName>
</protein>
<evidence type="ECO:0000256" key="6">
    <source>
        <dbReference type="PROSITE-ProRule" id="PRU00339"/>
    </source>
</evidence>
<sequence>MKKIRIIIFIFILTQITYAQQNKEFEKIKMQVSKTFFVAPEKAKKDAYLLKKIARTNEQINMSYQYLGYIYDLTGKADSARYYFIKRLNFTKKHFYKTSNYYQSVIDFTNWGLNYIDRTILVEELTLALSNIDKVKFQQEMGLMYLLLGDVLLKDGELDKANKYFDKSFKLIKGKYTATDYYIRKSNIDVLKQDYKSSKINLLKGINSFSERNIYTYPQYLNELGYTSIMLKEYKNAKDYLIKSLYFQDKNGFKGLTSETYLNLYYLAKAENNITNQKYNLDKALSFNEGDIFILKDIYLGFKDYYSKIGETEKEKESLKKFNHLNDSILNLEKAKLRTDLEYKLQDKESKKEIALKENIIQKEKKIKSLFIIGLGLLLLLIVILLVLYFYKNKVQKKLRSSQKKLHEEQLKLMQENQRKEIIKEKFDERKKLSMELHDGIANEISSLKLSLTKESNLANNEINSIISKIDNLYNEVRNFSHELDPENITDVEFSQLVNNLCLIIENQGIKTNKNLLITKNIDNLDESILINLYRILQEIINNILKHAQATEVQIDIYEDDSEIIMYIKDNGIGISNQLNHKPGIGLKNIKKRVEILQGTYELSNLDKGTSMKIKIPKSIN</sequence>
<dbReference type="InterPro" id="IPR011990">
    <property type="entry name" value="TPR-like_helical_dom_sf"/>
</dbReference>
<keyword evidence="5" id="KW-0902">Two-component regulatory system</keyword>
<keyword evidence="6" id="KW-0802">TPR repeat</keyword>
<dbReference type="EMBL" id="FOEI01000009">
    <property type="protein sequence ID" value="SEQ19011.1"/>
    <property type="molecule type" value="Genomic_DNA"/>
</dbReference>
<dbReference type="InterPro" id="IPR003594">
    <property type="entry name" value="HATPase_dom"/>
</dbReference>
<evidence type="ECO:0000256" key="2">
    <source>
        <dbReference type="ARBA" id="ARBA00012438"/>
    </source>
</evidence>
<evidence type="ECO:0000256" key="8">
    <source>
        <dbReference type="SAM" id="Phobius"/>
    </source>
</evidence>
<dbReference type="OrthoDB" id="9778366at2"/>
<dbReference type="InterPro" id="IPR005467">
    <property type="entry name" value="His_kinase_dom"/>
</dbReference>
<dbReference type="PRINTS" id="PR00344">
    <property type="entry name" value="BCTRLSENSOR"/>
</dbReference>
<dbReference type="SMART" id="SM00387">
    <property type="entry name" value="HATPase_c"/>
    <property type="match status" value="1"/>
</dbReference>
<evidence type="ECO:0000256" key="1">
    <source>
        <dbReference type="ARBA" id="ARBA00000085"/>
    </source>
</evidence>
<gene>
    <name evidence="10" type="ORF">SAMN05444005_10914</name>
</gene>
<feature type="transmembrane region" description="Helical" evidence="8">
    <location>
        <begin position="370"/>
        <end position="391"/>
    </location>
</feature>
<dbReference type="RefSeq" id="WP_091469899.1">
    <property type="nucleotide sequence ID" value="NZ_FOEI01000009.1"/>
</dbReference>
<keyword evidence="3" id="KW-0808">Transferase</keyword>
<keyword evidence="11" id="KW-1185">Reference proteome</keyword>
<evidence type="ECO:0000313" key="11">
    <source>
        <dbReference type="Proteomes" id="UP000198648"/>
    </source>
</evidence>
<dbReference type="InterPro" id="IPR036890">
    <property type="entry name" value="HATPase_C_sf"/>
</dbReference>
<keyword evidence="8" id="KW-0472">Membrane</keyword>
<dbReference type="Gene3D" id="3.30.565.10">
    <property type="entry name" value="Histidine kinase-like ATPase, C-terminal domain"/>
    <property type="match status" value="1"/>
</dbReference>
<feature type="domain" description="Histidine kinase" evidence="9">
    <location>
        <begin position="432"/>
        <end position="620"/>
    </location>
</feature>
<dbReference type="STRING" id="1299341.SAMN05444005_10914"/>
<dbReference type="SUPFAM" id="SSF55874">
    <property type="entry name" value="ATPase domain of HSP90 chaperone/DNA topoisomerase II/histidine kinase"/>
    <property type="match status" value="1"/>
</dbReference>
<dbReference type="InterPro" id="IPR019734">
    <property type="entry name" value="TPR_rpt"/>
</dbReference>
<evidence type="ECO:0000256" key="4">
    <source>
        <dbReference type="ARBA" id="ARBA00022777"/>
    </source>
</evidence>
<dbReference type="InterPro" id="IPR050482">
    <property type="entry name" value="Sensor_HK_TwoCompSys"/>
</dbReference>
<dbReference type="Pfam" id="PF02518">
    <property type="entry name" value="HATPase_c"/>
    <property type="match status" value="1"/>
</dbReference>
<dbReference type="PROSITE" id="PS50109">
    <property type="entry name" value="HIS_KIN"/>
    <property type="match status" value="1"/>
</dbReference>
<dbReference type="SUPFAM" id="SSF48452">
    <property type="entry name" value="TPR-like"/>
    <property type="match status" value="1"/>
</dbReference>
<evidence type="ECO:0000256" key="7">
    <source>
        <dbReference type="SAM" id="Coils"/>
    </source>
</evidence>
<dbReference type="PANTHER" id="PTHR24421:SF10">
    <property type="entry name" value="NITRATE_NITRITE SENSOR PROTEIN NARQ"/>
    <property type="match status" value="1"/>
</dbReference>
<dbReference type="PROSITE" id="PS50005">
    <property type="entry name" value="TPR"/>
    <property type="match status" value="1"/>
</dbReference>
<keyword evidence="8" id="KW-1133">Transmembrane helix</keyword>
<evidence type="ECO:0000313" key="10">
    <source>
        <dbReference type="EMBL" id="SEQ19011.1"/>
    </source>
</evidence>
<organism evidence="10 11">
    <name type="scientific">Flavobacterium urocaniciphilum</name>
    <dbReference type="NCBI Taxonomy" id="1299341"/>
    <lineage>
        <taxon>Bacteria</taxon>
        <taxon>Pseudomonadati</taxon>
        <taxon>Bacteroidota</taxon>
        <taxon>Flavobacteriia</taxon>
        <taxon>Flavobacteriales</taxon>
        <taxon>Flavobacteriaceae</taxon>
        <taxon>Flavobacterium</taxon>
    </lineage>
</organism>
<feature type="coiled-coil region" evidence="7">
    <location>
        <begin position="392"/>
        <end position="426"/>
    </location>
</feature>
<dbReference type="AlphaFoldDB" id="A0A1H9DZU4"/>
<feature type="repeat" description="TPR" evidence="6">
    <location>
        <begin position="142"/>
        <end position="175"/>
    </location>
</feature>
<dbReference type="SMART" id="SM00028">
    <property type="entry name" value="TPR"/>
    <property type="match status" value="3"/>
</dbReference>
<dbReference type="GO" id="GO:0004673">
    <property type="term" value="F:protein histidine kinase activity"/>
    <property type="evidence" value="ECO:0007669"/>
    <property type="project" value="UniProtKB-EC"/>
</dbReference>
<dbReference type="CDD" id="cd16917">
    <property type="entry name" value="HATPase_UhpB-NarQ-NarX-like"/>
    <property type="match status" value="1"/>
</dbReference>
<accession>A0A1H9DZU4</accession>
<name>A0A1H9DZU4_9FLAO</name>
<evidence type="ECO:0000259" key="9">
    <source>
        <dbReference type="PROSITE" id="PS50109"/>
    </source>
</evidence>
<keyword evidence="8" id="KW-0812">Transmembrane</keyword>
<dbReference type="PANTHER" id="PTHR24421">
    <property type="entry name" value="NITRATE/NITRITE SENSOR PROTEIN NARX-RELATED"/>
    <property type="match status" value="1"/>
</dbReference>
<dbReference type="Proteomes" id="UP000198648">
    <property type="component" value="Unassembled WGS sequence"/>
</dbReference>